<reference evidence="3" key="1">
    <citation type="journal article" date="2015" name="MBio">
        <title>Genome-Resolved Metagenomic Analysis Reveals Roles for Candidate Phyla and Other Microbial Community Members in Biogeochemical Transformations in Oil Reservoirs.</title>
        <authorList>
            <person name="Hu P."/>
            <person name="Tom L."/>
            <person name="Singh A."/>
            <person name="Thomas B.C."/>
            <person name="Baker B.J."/>
            <person name="Piceno Y.M."/>
            <person name="Andersen G.L."/>
            <person name="Banfield J.F."/>
        </authorList>
    </citation>
    <scope>NUCLEOTIDE SEQUENCE [LARGE SCALE GENOMIC DNA]</scope>
</reference>
<dbReference type="EMBL" id="LGFD01000029">
    <property type="protein sequence ID" value="KUK17266.1"/>
    <property type="molecule type" value="Genomic_DNA"/>
</dbReference>
<evidence type="ECO:0000313" key="2">
    <source>
        <dbReference type="EMBL" id="KUK17266.1"/>
    </source>
</evidence>
<keyword evidence="1" id="KW-0812">Transmembrane</keyword>
<feature type="transmembrane region" description="Helical" evidence="1">
    <location>
        <begin position="42"/>
        <end position="60"/>
    </location>
</feature>
<name>A0A101EKX4_9EURY</name>
<accession>A0A101EKX4</accession>
<dbReference type="SUPFAM" id="SSF81301">
    <property type="entry name" value="Nucleotidyltransferase"/>
    <property type="match status" value="1"/>
</dbReference>
<protein>
    <submittedName>
        <fullName evidence="2">Uncharacterized protein</fullName>
    </submittedName>
</protein>
<proteinExistence type="predicted"/>
<evidence type="ECO:0000313" key="3">
    <source>
        <dbReference type="Proteomes" id="UP000053911"/>
    </source>
</evidence>
<dbReference type="PATRIC" id="fig|172049.5.peg.573"/>
<evidence type="ECO:0000256" key="1">
    <source>
        <dbReference type="SAM" id="Phobius"/>
    </source>
</evidence>
<keyword evidence="1" id="KW-1133">Transmembrane helix</keyword>
<keyword evidence="1" id="KW-0472">Membrane</keyword>
<dbReference type="Gene3D" id="3.30.460.10">
    <property type="entry name" value="Beta Polymerase, domain 2"/>
    <property type="match status" value="1"/>
</dbReference>
<dbReference type="AlphaFoldDB" id="A0A101EKX4"/>
<dbReference type="InterPro" id="IPR043519">
    <property type="entry name" value="NT_sf"/>
</dbReference>
<gene>
    <name evidence="2" type="ORF">XD54_1435</name>
</gene>
<organism evidence="2 3">
    <name type="scientific">Thermococcus sibiricus</name>
    <dbReference type="NCBI Taxonomy" id="172049"/>
    <lineage>
        <taxon>Archaea</taxon>
        <taxon>Methanobacteriati</taxon>
        <taxon>Methanobacteriota</taxon>
        <taxon>Thermococci</taxon>
        <taxon>Thermococcales</taxon>
        <taxon>Thermococcaceae</taxon>
        <taxon>Thermococcus</taxon>
    </lineage>
</organism>
<dbReference type="RefSeq" id="WP_283217729.1">
    <property type="nucleotide sequence ID" value="NZ_LGFD01000029.1"/>
</dbReference>
<comment type="caution">
    <text evidence="2">The sequence shown here is derived from an EMBL/GenBank/DDBJ whole genome shotgun (WGS) entry which is preliminary data.</text>
</comment>
<dbReference type="Proteomes" id="UP000053911">
    <property type="component" value="Unassembled WGS sequence"/>
</dbReference>
<sequence length="196" mass="22885">MTSRLHHKIAKGDYPLYIKAPILLSSSWLFQGILYMDRTERVFKLALDVLFTIILVLLGANIPTAILISHTINWIFNGQIFVVFKNLKLITTPKEKFNVYIERLRAKLESEPSIVWAGIYGSLVREEFKETSDLDVRLIRKPGFINGVRACIFVMKERIWANFHGFPLDIYVFDNFQQLKMKMKEEPIIIYEESRG</sequence>